<accession>A0A173YEU1</accession>
<evidence type="ECO:0000313" key="1">
    <source>
        <dbReference type="EMBL" id="CUN62731.1"/>
    </source>
</evidence>
<dbReference type="InterPro" id="IPR010897">
    <property type="entry name" value="Spore_II_P"/>
</dbReference>
<proteinExistence type="predicted"/>
<sequence length="402" mass="45883">MADRFRILEKERERKKRMIRFLFFFLAMICLISEGMWSARMYGFQTHIFSGAEEMYMPRLAYLNRSPQKTVHEFFIEQSYLFLPTAGYAMEHRREEFTAEDQETVAQILEAQANDENCIDENGNLISKESPETAQNVQPSGETSLSSVDMSIERLRDFDYLLSNFYTVDSSTMIGPEQLNADDLLGRSMKINKKEDGPKVLIFHTHSQEEFVDSIPGDPATSIVGIGEYLTELLNKRGIKTIHDTGVYDIINGQLDRSNAYENAEASVRPILEANPTIEVAIDLHRDGVAEGTHLVTEINGKPTAKIMYFNGLSRSRTNGDIDYLYNPYIQDNLAFSLQMQLASERMYPGFARHIYLRAYRYNLHLLPKSLLIEAGAQTNTVEEMKNAMEVVADTLCEVILE</sequence>
<reference evidence="1 2" key="1">
    <citation type="submission" date="2015-09" db="EMBL/GenBank/DDBJ databases">
        <authorList>
            <consortium name="Pathogen Informatics"/>
        </authorList>
    </citation>
    <scope>NUCLEOTIDE SEQUENCE [LARGE SCALE GENOMIC DNA]</scope>
    <source>
        <strain evidence="1 2">2789STDY5834841</strain>
    </source>
</reference>
<dbReference type="NCBIfam" id="TIGR02867">
    <property type="entry name" value="spore_II_P"/>
    <property type="match status" value="1"/>
</dbReference>
<dbReference type="AlphaFoldDB" id="A0A173YEU1"/>
<name>A0A173YEU1_9FIRM</name>
<dbReference type="Proteomes" id="UP000095787">
    <property type="component" value="Unassembled WGS sequence"/>
</dbReference>
<protein>
    <submittedName>
        <fullName evidence="1">Stage II sporulation protein P</fullName>
    </submittedName>
</protein>
<dbReference type="EMBL" id="CYZO01000004">
    <property type="protein sequence ID" value="CUN62731.1"/>
    <property type="molecule type" value="Genomic_DNA"/>
</dbReference>
<evidence type="ECO:0000313" key="2">
    <source>
        <dbReference type="Proteomes" id="UP000095787"/>
    </source>
</evidence>
<gene>
    <name evidence="1" type="ORF">ERS852456_00390</name>
</gene>
<dbReference type="RefSeq" id="WP_009242636.1">
    <property type="nucleotide sequence ID" value="NZ_AP028249.1"/>
</dbReference>
<organism evidence="1 2">
    <name type="scientific">[Ruminococcus] torques</name>
    <dbReference type="NCBI Taxonomy" id="33039"/>
    <lineage>
        <taxon>Bacteria</taxon>
        <taxon>Bacillati</taxon>
        <taxon>Bacillota</taxon>
        <taxon>Clostridia</taxon>
        <taxon>Lachnospirales</taxon>
        <taxon>Lachnospiraceae</taxon>
        <taxon>Mediterraneibacter</taxon>
    </lineage>
</organism>
<dbReference type="Pfam" id="PF07454">
    <property type="entry name" value="SpoIIP"/>
    <property type="match status" value="1"/>
</dbReference>
<dbReference type="GeneID" id="97328638"/>